<sequence length="119" mass="12775">MTFGIDVFSKAPNAQVASSRTSLRPLAGFTASSPAIREVFTARPNRPAAPSAVRVIGRLCYEEIVAAPAELSRGDARALNFKRNNFIRDAHRFGRTLVSSKLSSCRLGLCISAGSHISL</sequence>
<dbReference type="Proteomes" id="UP000299102">
    <property type="component" value="Unassembled WGS sequence"/>
</dbReference>
<protein>
    <submittedName>
        <fullName evidence="1">Uncharacterized protein</fullName>
    </submittedName>
</protein>
<keyword evidence="2" id="KW-1185">Reference proteome</keyword>
<comment type="caution">
    <text evidence="1">The sequence shown here is derived from an EMBL/GenBank/DDBJ whole genome shotgun (WGS) entry which is preliminary data.</text>
</comment>
<gene>
    <name evidence="1" type="ORF">EVAR_771_1</name>
</gene>
<accession>A0A4C1SBW2</accession>
<evidence type="ECO:0000313" key="2">
    <source>
        <dbReference type="Proteomes" id="UP000299102"/>
    </source>
</evidence>
<proteinExistence type="predicted"/>
<name>A0A4C1SBW2_EUMVA</name>
<dbReference type="AlphaFoldDB" id="A0A4C1SBW2"/>
<dbReference type="EMBL" id="BGZK01000003">
    <property type="protein sequence ID" value="GBO99658.1"/>
    <property type="molecule type" value="Genomic_DNA"/>
</dbReference>
<organism evidence="1 2">
    <name type="scientific">Eumeta variegata</name>
    <name type="common">Bagworm moth</name>
    <name type="synonym">Eumeta japonica</name>
    <dbReference type="NCBI Taxonomy" id="151549"/>
    <lineage>
        <taxon>Eukaryota</taxon>
        <taxon>Metazoa</taxon>
        <taxon>Ecdysozoa</taxon>
        <taxon>Arthropoda</taxon>
        <taxon>Hexapoda</taxon>
        <taxon>Insecta</taxon>
        <taxon>Pterygota</taxon>
        <taxon>Neoptera</taxon>
        <taxon>Endopterygota</taxon>
        <taxon>Lepidoptera</taxon>
        <taxon>Glossata</taxon>
        <taxon>Ditrysia</taxon>
        <taxon>Tineoidea</taxon>
        <taxon>Psychidae</taxon>
        <taxon>Oiketicinae</taxon>
        <taxon>Eumeta</taxon>
    </lineage>
</organism>
<evidence type="ECO:0000313" key="1">
    <source>
        <dbReference type="EMBL" id="GBO99658.1"/>
    </source>
</evidence>
<reference evidence="1 2" key="1">
    <citation type="journal article" date="2019" name="Commun. Biol.">
        <title>The bagworm genome reveals a unique fibroin gene that provides high tensile strength.</title>
        <authorList>
            <person name="Kono N."/>
            <person name="Nakamura H."/>
            <person name="Ohtoshi R."/>
            <person name="Tomita M."/>
            <person name="Numata K."/>
            <person name="Arakawa K."/>
        </authorList>
    </citation>
    <scope>NUCLEOTIDE SEQUENCE [LARGE SCALE GENOMIC DNA]</scope>
</reference>